<reference evidence="2 3" key="1">
    <citation type="submission" date="2022-11" db="EMBL/GenBank/DDBJ databases">
        <title>Study of microbial diversity in lake waters.</title>
        <authorList>
            <person name="Zhang J."/>
        </authorList>
    </citation>
    <scope>NUCLEOTIDE SEQUENCE [LARGE SCALE GENOMIC DNA]</scope>
    <source>
        <strain evidence="2 3">DT12</strain>
    </source>
</reference>
<proteinExistence type="predicted"/>
<dbReference type="PANTHER" id="PTHR43130">
    <property type="entry name" value="ARAC-FAMILY TRANSCRIPTIONAL REGULATOR"/>
    <property type="match status" value="1"/>
</dbReference>
<gene>
    <name evidence="2" type="ORF">OS242_12875</name>
</gene>
<accession>A0ABT3X321</accession>
<keyword evidence="3" id="KW-1185">Reference proteome</keyword>
<dbReference type="RefSeq" id="WP_267152100.1">
    <property type="nucleotide sequence ID" value="NZ_JAPMLT010000007.1"/>
</dbReference>
<evidence type="ECO:0000313" key="2">
    <source>
        <dbReference type="EMBL" id="MCX7570851.1"/>
    </source>
</evidence>
<dbReference type="PANTHER" id="PTHR43130:SF2">
    <property type="entry name" value="DJ-1_PFPI DOMAIN-CONTAINING PROTEIN"/>
    <property type="match status" value="1"/>
</dbReference>
<name>A0ABT3X321_9BACL</name>
<dbReference type="Proteomes" id="UP001208017">
    <property type="component" value="Unassembled WGS sequence"/>
</dbReference>
<evidence type="ECO:0000259" key="1">
    <source>
        <dbReference type="Pfam" id="PF01965"/>
    </source>
</evidence>
<dbReference type="SUPFAM" id="SSF52317">
    <property type="entry name" value="Class I glutamine amidotransferase-like"/>
    <property type="match status" value="1"/>
</dbReference>
<evidence type="ECO:0000313" key="3">
    <source>
        <dbReference type="Proteomes" id="UP001208017"/>
    </source>
</evidence>
<dbReference type="InterPro" id="IPR002818">
    <property type="entry name" value="DJ-1/PfpI"/>
</dbReference>
<sequence>MKIAILAFDHFTDIDVFLPWDVLKRVNEFFPKHDWEVKIVGTAAHHTSFAGLTIPMMADLSYLEEADAVLVASGPGVQRLIKDDAYLNKLKHLLDPDRQLIGSMCSGAILLAEIGLLKNRKATTYATRLKQLANYDVEVVDEPFVQTGNLATAAGCLSAVTLAQWIIQTLAGVDIAAKCVASIQPNGAPLDLPRP</sequence>
<dbReference type="InterPro" id="IPR029062">
    <property type="entry name" value="Class_I_gatase-like"/>
</dbReference>
<dbReference type="Pfam" id="PF01965">
    <property type="entry name" value="DJ-1_PfpI"/>
    <property type="match status" value="1"/>
</dbReference>
<feature type="domain" description="DJ-1/PfpI" evidence="1">
    <location>
        <begin position="1"/>
        <end position="167"/>
    </location>
</feature>
<dbReference type="InterPro" id="IPR052158">
    <property type="entry name" value="INH-QAR"/>
</dbReference>
<comment type="caution">
    <text evidence="2">The sequence shown here is derived from an EMBL/GenBank/DDBJ whole genome shotgun (WGS) entry which is preliminary data.</text>
</comment>
<dbReference type="EMBL" id="JAPMLT010000007">
    <property type="protein sequence ID" value="MCX7570851.1"/>
    <property type="molecule type" value="Genomic_DNA"/>
</dbReference>
<protein>
    <submittedName>
        <fullName evidence="2">DJ-1/PfpI family protein</fullName>
    </submittedName>
</protein>
<organism evidence="2 3">
    <name type="scientific">Tumebacillus lacus</name>
    <dbReference type="NCBI Taxonomy" id="2995335"/>
    <lineage>
        <taxon>Bacteria</taxon>
        <taxon>Bacillati</taxon>
        <taxon>Bacillota</taxon>
        <taxon>Bacilli</taxon>
        <taxon>Bacillales</taxon>
        <taxon>Alicyclobacillaceae</taxon>
        <taxon>Tumebacillus</taxon>
    </lineage>
</organism>
<dbReference type="Gene3D" id="3.40.50.880">
    <property type="match status" value="1"/>
</dbReference>